<feature type="region of interest" description="Disordered" evidence="1">
    <location>
        <begin position="104"/>
        <end position="126"/>
    </location>
</feature>
<proteinExistence type="predicted"/>
<feature type="transmembrane region" description="Helical" evidence="2">
    <location>
        <begin position="76"/>
        <end position="99"/>
    </location>
</feature>
<feature type="compositionally biased region" description="Low complexity" evidence="1">
    <location>
        <begin position="40"/>
        <end position="64"/>
    </location>
</feature>
<evidence type="ECO:0000256" key="2">
    <source>
        <dbReference type="SAM" id="Phobius"/>
    </source>
</evidence>
<evidence type="ECO:0000256" key="1">
    <source>
        <dbReference type="SAM" id="MobiDB-lite"/>
    </source>
</evidence>
<evidence type="ECO:0000313" key="4">
    <source>
        <dbReference type="Proteomes" id="UP000253664"/>
    </source>
</evidence>
<feature type="compositionally biased region" description="Polar residues" evidence="1">
    <location>
        <begin position="1"/>
        <end position="19"/>
    </location>
</feature>
<reference evidence="3 4" key="1">
    <citation type="journal article" date="2015" name="BMC Genomics">
        <title>Insights from the genome of Ophiocordyceps polyrhachis-furcata to pathogenicity and host specificity in insect fungi.</title>
        <authorList>
            <person name="Wichadakul D."/>
            <person name="Kobmoo N."/>
            <person name="Ingsriswang S."/>
            <person name="Tangphatsornruang S."/>
            <person name="Chantasingh D."/>
            <person name="Luangsa-ard J.J."/>
            <person name="Eurwilaichitr L."/>
        </authorList>
    </citation>
    <scope>NUCLEOTIDE SEQUENCE [LARGE SCALE GENOMIC DNA]</scope>
    <source>
        <strain evidence="3 4">BCC 54312</strain>
    </source>
</reference>
<organism evidence="3 4">
    <name type="scientific">Ophiocordyceps polyrhachis-furcata BCC 54312</name>
    <dbReference type="NCBI Taxonomy" id="1330021"/>
    <lineage>
        <taxon>Eukaryota</taxon>
        <taxon>Fungi</taxon>
        <taxon>Dikarya</taxon>
        <taxon>Ascomycota</taxon>
        <taxon>Pezizomycotina</taxon>
        <taxon>Sordariomycetes</taxon>
        <taxon>Hypocreomycetidae</taxon>
        <taxon>Hypocreales</taxon>
        <taxon>Ophiocordycipitaceae</taxon>
        <taxon>Ophiocordyceps</taxon>
    </lineage>
</organism>
<sequence>MTVSTTPAAAQRPSGQQAQGAEDEAGPGRHSPQASSPVNTPTTQGQGQGQGQTSTPPQAQAASISPPPPSVPAGTVAGIAIGCVVGGILVGLLAAFLLLRRRSKKKAGLKPTTSKTSPTAPAPTTNAQLDHFLLEATPDEDIAMEMEALRTLIRQHVDDHYHRGPVDEDAGSLSQPLVNLGVNQRVAALCVDYKTRQQALQHVLSRVIFNSIDFRSRAELSLMPTSVAAFIEEMPSNKNDFMGDSRVRCQALSQWRRLSAFLLHPNRGQRTPLPSDNARVSSKAQQLTTALNGVLRPFTEPDAASQQTRHLELVILECAKLGYVLFSHPSDWRFVTEHAGTKEDHAGIVVEAGLVKLSDREGVPYRSPRSVVDPVVYDC</sequence>
<dbReference type="Proteomes" id="UP000253664">
    <property type="component" value="Unassembled WGS sequence"/>
</dbReference>
<keyword evidence="2" id="KW-1133">Transmembrane helix</keyword>
<evidence type="ECO:0000313" key="3">
    <source>
        <dbReference type="EMBL" id="RCI12706.1"/>
    </source>
</evidence>
<gene>
    <name evidence="3" type="ORF">L249_1256</name>
</gene>
<dbReference type="AlphaFoldDB" id="A0A367LE67"/>
<protein>
    <submittedName>
        <fullName evidence="3">Uncharacterized protein</fullName>
    </submittedName>
</protein>
<dbReference type="STRING" id="1330021.A0A367LE67"/>
<keyword evidence="4" id="KW-1185">Reference proteome</keyword>
<name>A0A367LE67_9HYPO</name>
<dbReference type="OrthoDB" id="5421765at2759"/>
<accession>A0A367LE67</accession>
<feature type="region of interest" description="Disordered" evidence="1">
    <location>
        <begin position="1"/>
        <end position="69"/>
    </location>
</feature>
<dbReference type="EMBL" id="LKCN02000007">
    <property type="protein sequence ID" value="RCI12706.1"/>
    <property type="molecule type" value="Genomic_DNA"/>
</dbReference>
<keyword evidence="2" id="KW-0472">Membrane</keyword>
<feature type="compositionally biased region" description="Low complexity" evidence="1">
    <location>
        <begin position="109"/>
        <end position="125"/>
    </location>
</feature>
<comment type="caution">
    <text evidence="3">The sequence shown here is derived from an EMBL/GenBank/DDBJ whole genome shotgun (WGS) entry which is preliminary data.</text>
</comment>
<keyword evidence="2" id="KW-0812">Transmembrane</keyword>